<protein>
    <submittedName>
        <fullName evidence="6">DUF5110 domain-containing protein</fullName>
    </submittedName>
</protein>
<organism evidence="6 7">
    <name type="scientific">Candidatus Limivivens intestinipullorum</name>
    <dbReference type="NCBI Taxonomy" id="2840858"/>
    <lineage>
        <taxon>Bacteria</taxon>
        <taxon>Bacillati</taxon>
        <taxon>Bacillota</taxon>
        <taxon>Clostridia</taxon>
        <taxon>Lachnospirales</taxon>
        <taxon>Lachnospiraceae</taxon>
        <taxon>Lachnospiraceae incertae sedis</taxon>
        <taxon>Candidatus Limivivens</taxon>
    </lineage>
</organism>
<comment type="similarity">
    <text evidence="1 2">Belongs to the glycosyl hydrolase 31 family.</text>
</comment>
<dbReference type="Pfam" id="PF01055">
    <property type="entry name" value="Glyco_hydro_31_2nd"/>
    <property type="match status" value="1"/>
</dbReference>
<dbReference type="InterPro" id="IPR048395">
    <property type="entry name" value="Glyco_hydro_31_C"/>
</dbReference>
<reference evidence="6" key="1">
    <citation type="submission" date="2020-10" db="EMBL/GenBank/DDBJ databases">
        <authorList>
            <person name="Gilroy R."/>
        </authorList>
    </citation>
    <scope>NUCLEOTIDE SEQUENCE</scope>
    <source>
        <strain evidence="6">CHK190-19873</strain>
    </source>
</reference>
<dbReference type="PANTHER" id="PTHR43863:SF2">
    <property type="entry name" value="MALTASE-GLUCOAMYLASE"/>
    <property type="match status" value="1"/>
</dbReference>
<feature type="domain" description="Glycosyl hydrolase family 31 C-terminal" evidence="5">
    <location>
        <begin position="615"/>
        <end position="712"/>
    </location>
</feature>
<dbReference type="InterPro" id="IPR011013">
    <property type="entry name" value="Gal_mutarotase_sf_dom"/>
</dbReference>
<keyword evidence="2" id="KW-0326">Glycosidase</keyword>
<dbReference type="InterPro" id="IPR000322">
    <property type="entry name" value="Glyco_hydro_31_TIM"/>
</dbReference>
<dbReference type="Gene3D" id="3.20.20.80">
    <property type="entry name" value="Glycosidases"/>
    <property type="match status" value="1"/>
</dbReference>
<dbReference type="InterPro" id="IPR013780">
    <property type="entry name" value="Glyco_hydro_b"/>
</dbReference>
<dbReference type="Pfam" id="PF17137">
    <property type="entry name" value="DUF5110"/>
    <property type="match status" value="1"/>
</dbReference>
<dbReference type="SUPFAM" id="SSF51445">
    <property type="entry name" value="(Trans)glycosidases"/>
    <property type="match status" value="1"/>
</dbReference>
<dbReference type="CDD" id="cd06591">
    <property type="entry name" value="GH31_xylosidase_XylS"/>
    <property type="match status" value="1"/>
</dbReference>
<evidence type="ECO:0000259" key="3">
    <source>
        <dbReference type="Pfam" id="PF01055"/>
    </source>
</evidence>
<dbReference type="PANTHER" id="PTHR43863">
    <property type="entry name" value="HYDROLASE, PUTATIVE (AFU_ORTHOLOGUE AFUA_1G03140)-RELATED"/>
    <property type="match status" value="1"/>
</dbReference>
<dbReference type="InterPro" id="IPR051816">
    <property type="entry name" value="Glycosyl_Hydrolase_31"/>
</dbReference>
<comment type="caution">
    <text evidence="6">The sequence shown here is derived from an EMBL/GenBank/DDBJ whole genome shotgun (WGS) entry which is preliminary data.</text>
</comment>
<dbReference type="AlphaFoldDB" id="A0A9D1JL07"/>
<evidence type="ECO:0000259" key="5">
    <source>
        <dbReference type="Pfam" id="PF21365"/>
    </source>
</evidence>
<dbReference type="Gene3D" id="2.60.40.1760">
    <property type="entry name" value="glycosyl hydrolase (family 31)"/>
    <property type="match status" value="1"/>
</dbReference>
<evidence type="ECO:0000313" key="7">
    <source>
        <dbReference type="Proteomes" id="UP000823935"/>
    </source>
</evidence>
<evidence type="ECO:0000256" key="1">
    <source>
        <dbReference type="ARBA" id="ARBA00007806"/>
    </source>
</evidence>
<dbReference type="GO" id="GO:0030246">
    <property type="term" value="F:carbohydrate binding"/>
    <property type="evidence" value="ECO:0007669"/>
    <property type="project" value="InterPro"/>
</dbReference>
<dbReference type="CDD" id="cd14752">
    <property type="entry name" value="GH31_N"/>
    <property type="match status" value="1"/>
</dbReference>
<dbReference type="GO" id="GO:0005975">
    <property type="term" value="P:carbohydrate metabolic process"/>
    <property type="evidence" value="ECO:0007669"/>
    <property type="project" value="InterPro"/>
</dbReference>
<evidence type="ECO:0000313" key="6">
    <source>
        <dbReference type="EMBL" id="HIS32735.1"/>
    </source>
</evidence>
<sequence length="813" mass="93171">MEILQVIPGKTQVTIRTDQGNFSFFGVSDRIMRAVYTKKETVENKSLMIESAVYENPRPLKTEECDDSVTVYGGRIKAVFSKKDGSVAWTDAASGSVWLREGRKELCEEEVARFTTGDEAPVVRRVKTVDGERSFIENLKRVVDRTAYRAKLRFCWEPDEAIHGLGQGEEGIYNYRHHTQYLYQHNMRIPMPFFVSSKQYGVLADCCSLMTFQDDENGSYLFFDTVDQLDYYFIGGENLDQVIGGYRTLTGRAAMLPRWAFGYVQSKEAYRTAEELLAVGQEYRRRQVPLDCVVQDWNTWEAGFWGEKKVDKSRYGNLKEVNDRLHEMHIHTMVSVWPNMAEGGENHQEFVKNNMILGDFSTYDAFNEKAREVYWKQANEELFSGGFDSWWCDSTEPFSGPDWGGPVKREPWERYELVGGEHKKYLDAACANAFALMHARGIFENQRKQEKNKRVLNLTRSGYASQQKYGVMLWSGDIYASWQTMKRQIAEGLNMAMSGMPYWTLDIGGFFVVGSAWQNRGCGCNTNPDPLWFWTGEYNDGVKDDGYKELYTRWFEFGAFLPMHRSHGTDTPREIWNFGEPGTRFYDTLKKYIDLRYRLLPYIYSLAGAVTQENSTMMRSLLFDFAGDPAAREVADEYLFGPAFLVCPVTEPMYYETGSRPLDRPEVWNCYLPKGALWHHYWTGEVYEGGRTVTVPAPLEDMPLFVKAGSIVPENKEAVQYADQKTEAPLCLRIWPGADGSFTLYEDAGDDYAYEEGEFLQIPLTWDDSEGRLTIGKAAGHYAGMPAERIFLAVCGEKQAEIRYTGEEVSVAL</sequence>
<dbReference type="GO" id="GO:0004553">
    <property type="term" value="F:hydrolase activity, hydrolyzing O-glycosyl compounds"/>
    <property type="evidence" value="ECO:0007669"/>
    <property type="project" value="InterPro"/>
</dbReference>
<evidence type="ECO:0000256" key="2">
    <source>
        <dbReference type="RuleBase" id="RU361185"/>
    </source>
</evidence>
<dbReference type="Gene3D" id="2.60.40.1180">
    <property type="entry name" value="Golgi alpha-mannosidase II"/>
    <property type="match status" value="2"/>
</dbReference>
<dbReference type="EMBL" id="DVIQ01000099">
    <property type="protein sequence ID" value="HIS32735.1"/>
    <property type="molecule type" value="Genomic_DNA"/>
</dbReference>
<evidence type="ECO:0000259" key="4">
    <source>
        <dbReference type="Pfam" id="PF17137"/>
    </source>
</evidence>
<feature type="domain" description="Glycoside hydrolase family 31 TIM barrel" evidence="3">
    <location>
        <begin position="254"/>
        <end position="606"/>
    </location>
</feature>
<dbReference type="InterPro" id="IPR033403">
    <property type="entry name" value="DUF5110"/>
</dbReference>
<accession>A0A9D1JL07</accession>
<reference evidence="6" key="2">
    <citation type="journal article" date="2021" name="PeerJ">
        <title>Extensive microbial diversity within the chicken gut microbiome revealed by metagenomics and culture.</title>
        <authorList>
            <person name="Gilroy R."/>
            <person name="Ravi A."/>
            <person name="Getino M."/>
            <person name="Pursley I."/>
            <person name="Horton D.L."/>
            <person name="Alikhan N.F."/>
            <person name="Baker D."/>
            <person name="Gharbi K."/>
            <person name="Hall N."/>
            <person name="Watson M."/>
            <person name="Adriaenssens E.M."/>
            <person name="Foster-Nyarko E."/>
            <person name="Jarju S."/>
            <person name="Secka A."/>
            <person name="Antonio M."/>
            <person name="Oren A."/>
            <person name="Chaudhuri R.R."/>
            <person name="La Ragione R."/>
            <person name="Hildebrand F."/>
            <person name="Pallen M.J."/>
        </authorList>
    </citation>
    <scope>NUCLEOTIDE SEQUENCE</scope>
    <source>
        <strain evidence="6">CHK190-19873</strain>
    </source>
</reference>
<proteinExistence type="inferred from homology"/>
<dbReference type="Proteomes" id="UP000823935">
    <property type="component" value="Unassembled WGS sequence"/>
</dbReference>
<dbReference type="InterPro" id="IPR017853">
    <property type="entry name" value="GH"/>
</dbReference>
<name>A0A9D1JL07_9FIRM</name>
<feature type="domain" description="DUF5110" evidence="4">
    <location>
        <begin position="729"/>
        <end position="791"/>
    </location>
</feature>
<gene>
    <name evidence="6" type="ORF">IAB44_14505</name>
</gene>
<keyword evidence="2" id="KW-0378">Hydrolase</keyword>
<dbReference type="SUPFAM" id="SSF74650">
    <property type="entry name" value="Galactose mutarotase-like"/>
    <property type="match status" value="1"/>
</dbReference>
<dbReference type="SUPFAM" id="SSF51011">
    <property type="entry name" value="Glycosyl hydrolase domain"/>
    <property type="match status" value="1"/>
</dbReference>
<dbReference type="Pfam" id="PF21365">
    <property type="entry name" value="Glyco_hydro_31_3rd"/>
    <property type="match status" value="1"/>
</dbReference>